<evidence type="ECO:0000313" key="9">
    <source>
        <dbReference type="EMBL" id="KAL0271595.1"/>
    </source>
</evidence>
<keyword evidence="5 7" id="KW-0862">Zinc</keyword>
<protein>
    <recommendedName>
        <fullName evidence="8">Peptidase M3A/M3B catalytic domain-containing protein</fullName>
    </recommendedName>
</protein>
<organism evidence="9">
    <name type="scientific">Menopon gallinae</name>
    <name type="common">poultry shaft louse</name>
    <dbReference type="NCBI Taxonomy" id="328185"/>
    <lineage>
        <taxon>Eukaryota</taxon>
        <taxon>Metazoa</taxon>
        <taxon>Ecdysozoa</taxon>
        <taxon>Arthropoda</taxon>
        <taxon>Hexapoda</taxon>
        <taxon>Insecta</taxon>
        <taxon>Pterygota</taxon>
        <taxon>Neoptera</taxon>
        <taxon>Paraneoptera</taxon>
        <taxon>Psocodea</taxon>
        <taxon>Troctomorpha</taxon>
        <taxon>Phthiraptera</taxon>
        <taxon>Amblycera</taxon>
        <taxon>Menoponidae</taxon>
        <taxon>Menopon</taxon>
    </lineage>
</organism>
<feature type="domain" description="Peptidase M3A/M3B catalytic" evidence="8">
    <location>
        <begin position="142"/>
        <end position="595"/>
    </location>
</feature>
<dbReference type="EMBL" id="JARGDH010000004">
    <property type="protein sequence ID" value="KAL0271593.1"/>
    <property type="molecule type" value="Genomic_DNA"/>
</dbReference>
<proteinExistence type="inferred from homology"/>
<reference evidence="9" key="1">
    <citation type="journal article" date="2024" name="Gigascience">
        <title>Chromosome-level genome of the poultry shaft louse Menopon gallinae provides insight into the host-switching and adaptive evolution of parasitic lice.</title>
        <authorList>
            <person name="Xu Y."/>
            <person name="Ma L."/>
            <person name="Liu S."/>
            <person name="Liang Y."/>
            <person name="Liu Q."/>
            <person name="He Z."/>
            <person name="Tian L."/>
            <person name="Duan Y."/>
            <person name="Cai W."/>
            <person name="Li H."/>
            <person name="Song F."/>
        </authorList>
    </citation>
    <scope>NUCLEOTIDE SEQUENCE</scope>
    <source>
        <strain evidence="9">Cailab_2023a</strain>
    </source>
</reference>
<evidence type="ECO:0000256" key="3">
    <source>
        <dbReference type="ARBA" id="ARBA00022723"/>
    </source>
</evidence>
<dbReference type="SUPFAM" id="SSF55486">
    <property type="entry name" value="Metalloproteases ('zincins'), catalytic domain"/>
    <property type="match status" value="1"/>
</dbReference>
<keyword evidence="4 7" id="KW-0378">Hydrolase</keyword>
<comment type="similarity">
    <text evidence="1 7">Belongs to the peptidase M3 family.</text>
</comment>
<evidence type="ECO:0000256" key="6">
    <source>
        <dbReference type="ARBA" id="ARBA00023049"/>
    </source>
</evidence>
<dbReference type="GO" id="GO:0004222">
    <property type="term" value="F:metalloendopeptidase activity"/>
    <property type="evidence" value="ECO:0007669"/>
    <property type="project" value="InterPro"/>
</dbReference>
<keyword evidence="3 7" id="KW-0479">Metal-binding</keyword>
<sequence>MPTQTYATMKAKWYESRMDKYSLEPIHEACKKYLEKNESNCSEEEKRVLQKYIWHGTMSGLDFNQKEKDRFLEIKQRTKMRIDSYYTKWVNAVISFQQIIRDPKILDDFPADFLRRTAENCEEPERGPWIVSLKDRVYNRFLEYCDYRQSRLHMWLSRRQICSRHGDKRCRADLEVEDIRHMRREYAKLQGYPSFAHLAIKMRMAETLDNVYDMLEGLLEKAKLGQEVEIHAVEQFAFANNFMGQIEMWDLDFWGRLHKKELYNFDERAIQEYFPLGQVLLGLFALCEQLFGIVIEEDNNVKAWHPDVRYFRILDERTKRELGGFFFDPYARKNKRLTDEDSGMCTIFSVGSKVCNTLPAVTLIFDFAPPTEHKPSLLLFKEVENLFFKFGHVLQHVLSDTLYTEASSFINLEPDALRICAKFLRLWLYERGTLESVSGHYNTGEPLPSHILDGICQMREYMAGTKLCEKIYKARLDMELSLDTEFCMPIAKKLWVEHFLFDLKSVDQHPFSLKELFLDSQTCTYYGDVWSDAVAADAFSAFQEAGLRNHEEIALTGRRFRETYFALAGGCRPSEVFRRFRGRDVSVKPLLESLKLNDLQPSIESPEQPKIEPK</sequence>
<dbReference type="GO" id="GO:0046872">
    <property type="term" value="F:metal ion binding"/>
    <property type="evidence" value="ECO:0007669"/>
    <property type="project" value="UniProtKB-UniRule"/>
</dbReference>
<evidence type="ECO:0000256" key="2">
    <source>
        <dbReference type="ARBA" id="ARBA00022670"/>
    </source>
</evidence>
<dbReference type="InterPro" id="IPR024077">
    <property type="entry name" value="Neurolysin/TOP_dom2"/>
</dbReference>
<evidence type="ECO:0000256" key="7">
    <source>
        <dbReference type="RuleBase" id="RU003435"/>
    </source>
</evidence>
<dbReference type="Gene3D" id="1.10.1370.10">
    <property type="entry name" value="Neurolysin, domain 3"/>
    <property type="match status" value="1"/>
</dbReference>
<dbReference type="AlphaFoldDB" id="A0AAW2HNN4"/>
<dbReference type="EMBL" id="JARGDH010000004">
    <property type="protein sequence ID" value="KAL0271594.1"/>
    <property type="molecule type" value="Genomic_DNA"/>
</dbReference>
<name>A0AAW2HNN4_9NEOP</name>
<evidence type="ECO:0000259" key="8">
    <source>
        <dbReference type="Pfam" id="PF01432"/>
    </source>
</evidence>
<evidence type="ECO:0000256" key="5">
    <source>
        <dbReference type="ARBA" id="ARBA00022833"/>
    </source>
</evidence>
<dbReference type="GO" id="GO:0006508">
    <property type="term" value="P:proteolysis"/>
    <property type="evidence" value="ECO:0007669"/>
    <property type="project" value="UniProtKB-KW"/>
</dbReference>
<dbReference type="InterPro" id="IPR024079">
    <property type="entry name" value="MetalloPept_cat_dom_sf"/>
</dbReference>
<gene>
    <name evidence="9" type="ORF">PYX00_008642</name>
</gene>
<keyword evidence="6 7" id="KW-0482">Metalloprotease</keyword>
<comment type="cofactor">
    <cofactor evidence="7">
        <name>Zn(2+)</name>
        <dbReference type="ChEBI" id="CHEBI:29105"/>
    </cofactor>
    <text evidence="7">Binds 1 zinc ion.</text>
</comment>
<accession>A0AAW2HNN4</accession>
<evidence type="ECO:0000256" key="4">
    <source>
        <dbReference type="ARBA" id="ARBA00022801"/>
    </source>
</evidence>
<dbReference type="PANTHER" id="PTHR11804">
    <property type="entry name" value="PROTEASE M3 THIMET OLIGOPEPTIDASE-RELATED"/>
    <property type="match status" value="1"/>
</dbReference>
<dbReference type="PANTHER" id="PTHR11804:SF83">
    <property type="entry name" value="LD37516P"/>
    <property type="match status" value="1"/>
</dbReference>
<dbReference type="InterPro" id="IPR001567">
    <property type="entry name" value="Pept_M3A_M3B_dom"/>
</dbReference>
<dbReference type="Gene3D" id="3.40.390.10">
    <property type="entry name" value="Collagenase (Catalytic Domain)"/>
    <property type="match status" value="1"/>
</dbReference>
<dbReference type="Pfam" id="PF01432">
    <property type="entry name" value="Peptidase_M3"/>
    <property type="match status" value="1"/>
</dbReference>
<dbReference type="EMBL" id="JARGDH010000004">
    <property type="protein sequence ID" value="KAL0271595.1"/>
    <property type="molecule type" value="Genomic_DNA"/>
</dbReference>
<dbReference type="InterPro" id="IPR045090">
    <property type="entry name" value="Pept_M3A_M3B"/>
</dbReference>
<comment type="caution">
    <text evidence="9">The sequence shown here is derived from an EMBL/GenBank/DDBJ whole genome shotgun (WGS) entry which is preliminary data.</text>
</comment>
<evidence type="ECO:0000256" key="1">
    <source>
        <dbReference type="ARBA" id="ARBA00006040"/>
    </source>
</evidence>
<keyword evidence="2 7" id="KW-0645">Protease</keyword>